<evidence type="ECO:0000313" key="1">
    <source>
        <dbReference type="EMBL" id="ONI46011.1"/>
    </source>
</evidence>
<name>A0ACC8XJ63_9FIRM</name>
<reference evidence="1" key="1">
    <citation type="submission" date="2016-08" db="EMBL/GenBank/DDBJ databases">
        <authorList>
            <person name="Ngugi D.K."/>
            <person name="Miyake S."/>
            <person name="Stingl U."/>
        </authorList>
    </citation>
    <scope>NUCLEOTIDE SEQUENCE</scope>
    <source>
        <strain evidence="1">SCG-D08WGA-EpuloA1</strain>
    </source>
</reference>
<evidence type="ECO:0000313" key="2">
    <source>
        <dbReference type="Proteomes" id="UP000188637"/>
    </source>
</evidence>
<comment type="caution">
    <text evidence="1">The sequence shown here is derived from an EMBL/GenBank/DDBJ whole genome shotgun (WGS) entry which is preliminary data.</text>
</comment>
<organism evidence="1 2">
    <name type="scientific">Candidatus Epulonipiscium fishelsonii</name>
    <dbReference type="NCBI Taxonomy" id="77094"/>
    <lineage>
        <taxon>Bacteria</taxon>
        <taxon>Bacillati</taxon>
        <taxon>Bacillota</taxon>
        <taxon>Clostridia</taxon>
        <taxon>Lachnospirales</taxon>
        <taxon>Lachnospiraceae</taxon>
        <taxon>Candidatus Epulonipiscium</taxon>
    </lineage>
</organism>
<accession>A0ACC8XJ63</accession>
<dbReference type="Proteomes" id="UP000188637">
    <property type="component" value="Unassembled WGS sequence"/>
</dbReference>
<proteinExistence type="predicted"/>
<protein>
    <submittedName>
        <fullName evidence="1">Uncharacterized protein</fullName>
    </submittedName>
</protein>
<dbReference type="EMBL" id="LJHD01000038">
    <property type="protein sequence ID" value="ONI46011.1"/>
    <property type="molecule type" value="Genomic_DNA"/>
</dbReference>
<gene>
    <name evidence="1" type="ORF">AN640_03840</name>
</gene>
<sequence>MINILKLGILLIVTIVSLEIAGSSIKHMVDQVNLREQTIVDALIKQQVEQKMYEIEQEIQVALEQEEIDIQTEDVELKQETDIQTEDAEEEIAKIEDIEQEIAKVEPNASSAEAEIIFESSPIRPQNVEIQKSDVEVIENNSELVENDSLVIEEQTLEVENLESLFKEDDSSKYNIAKYLVDNYFLDGYVYYMKEQDPILKEQKRCAHQMEVYIIDSLRPLIEPLKNLSNIKNYDFEPLKNNVIQIAGEFDNTYGTIASGDEIMEPIFKGTQQFFDKYVELVTVVQDLIISLEKTSNPALVFPVLIKQLNKNILPNTKEILDIAFEVKDLTNQIYLQNVEDVELLSTDQVVKIVFDSTKSMQQDVLTEFSSRKQSITTEQALNIDDILNDM</sequence>
<keyword evidence="2" id="KW-1185">Reference proteome</keyword>